<keyword evidence="3" id="KW-0804">Transcription</keyword>
<evidence type="ECO:0000256" key="4">
    <source>
        <dbReference type="SAM" id="MobiDB-lite"/>
    </source>
</evidence>
<dbReference type="Pfam" id="PF00392">
    <property type="entry name" value="GntR"/>
    <property type="match status" value="1"/>
</dbReference>
<dbReference type="GO" id="GO:0003677">
    <property type="term" value="F:DNA binding"/>
    <property type="evidence" value="ECO:0007669"/>
    <property type="project" value="UniProtKB-KW"/>
</dbReference>
<keyword evidence="2" id="KW-0238">DNA-binding</keyword>
<dbReference type="STRING" id="1276920.ADIAG_03182"/>
<comment type="caution">
    <text evidence="6">The sequence shown here is derived from an EMBL/GenBank/DDBJ whole genome shotgun (WGS) entry which is preliminary data.</text>
</comment>
<dbReference type="PANTHER" id="PTHR43537:SF5">
    <property type="entry name" value="UXU OPERON TRANSCRIPTIONAL REGULATOR"/>
    <property type="match status" value="1"/>
</dbReference>
<dbReference type="InterPro" id="IPR000524">
    <property type="entry name" value="Tscrpt_reg_HTH_GntR"/>
</dbReference>
<reference evidence="6 7" key="1">
    <citation type="journal article" date="2013" name="Genome Announc.">
        <title>Draft Genome Sequence of Arthrobacter gangotriensis Strain Lz1yT, Isolated from a Penguin Rookery Soil Sample Collected in Antarctica, near the Indian Station Dakshin Gangotri.</title>
        <authorList>
            <person name="Shivaji S."/>
            <person name="Ara S."/>
            <person name="Bandi S."/>
            <person name="Singh A."/>
            <person name="Kumar Pinnaka A."/>
        </authorList>
    </citation>
    <scope>NUCLEOTIDE SEQUENCE [LARGE SCALE GENOMIC DNA]</scope>
    <source>
        <strain evidence="6 7">Lz1y</strain>
    </source>
</reference>
<evidence type="ECO:0000256" key="3">
    <source>
        <dbReference type="ARBA" id="ARBA00023163"/>
    </source>
</evidence>
<dbReference type="EMBL" id="AOCK01000010">
    <property type="protein sequence ID" value="EMQ97387.1"/>
    <property type="molecule type" value="Genomic_DNA"/>
</dbReference>
<dbReference type="InterPro" id="IPR036388">
    <property type="entry name" value="WH-like_DNA-bd_sf"/>
</dbReference>
<dbReference type="PROSITE" id="PS50949">
    <property type="entry name" value="HTH_GNTR"/>
    <property type="match status" value="1"/>
</dbReference>
<dbReference type="Proteomes" id="UP000012015">
    <property type="component" value="Unassembled WGS sequence"/>
</dbReference>
<keyword evidence="7" id="KW-1185">Reference proteome</keyword>
<accession>M7MM37</accession>
<dbReference type="Gene3D" id="1.10.10.10">
    <property type="entry name" value="Winged helix-like DNA-binding domain superfamily/Winged helix DNA-binding domain"/>
    <property type="match status" value="1"/>
</dbReference>
<dbReference type="SMART" id="SM00895">
    <property type="entry name" value="FCD"/>
    <property type="match status" value="1"/>
</dbReference>
<keyword evidence="1" id="KW-0805">Transcription regulation</keyword>
<evidence type="ECO:0000313" key="6">
    <source>
        <dbReference type="EMBL" id="EMQ97387.1"/>
    </source>
</evidence>
<dbReference type="SUPFAM" id="SSF46785">
    <property type="entry name" value="Winged helix' DNA-binding domain"/>
    <property type="match status" value="1"/>
</dbReference>
<protein>
    <submittedName>
        <fullName evidence="6">GntR family transcriptional regulator</fullName>
    </submittedName>
</protein>
<dbReference type="Pfam" id="PF07729">
    <property type="entry name" value="FCD"/>
    <property type="match status" value="1"/>
</dbReference>
<evidence type="ECO:0000313" key="7">
    <source>
        <dbReference type="Proteomes" id="UP000012015"/>
    </source>
</evidence>
<organism evidence="6 7">
    <name type="scientific">Paeniglutamicibacter gangotriensis Lz1y</name>
    <dbReference type="NCBI Taxonomy" id="1276920"/>
    <lineage>
        <taxon>Bacteria</taxon>
        <taxon>Bacillati</taxon>
        <taxon>Actinomycetota</taxon>
        <taxon>Actinomycetes</taxon>
        <taxon>Micrococcales</taxon>
        <taxon>Micrococcaceae</taxon>
        <taxon>Paeniglutamicibacter</taxon>
    </lineage>
</organism>
<gene>
    <name evidence="6" type="ORF">ADIAG_03182</name>
</gene>
<dbReference type="CDD" id="cd07377">
    <property type="entry name" value="WHTH_GntR"/>
    <property type="match status" value="1"/>
</dbReference>
<evidence type="ECO:0000256" key="2">
    <source>
        <dbReference type="ARBA" id="ARBA00023125"/>
    </source>
</evidence>
<name>M7MM37_9MICC</name>
<evidence type="ECO:0000259" key="5">
    <source>
        <dbReference type="PROSITE" id="PS50949"/>
    </source>
</evidence>
<sequence length="234" mass="25706">MDQTTTPDGTGSVQPVAERESASERVRRLIRTQILTAQLSPGEIVLEAELAKNFGVSKTPVREALQMLTVEGLVTVLPRKGYMVRTLSINDVRDVMELRLILEPPLLASAARNTSDELVAELRALLDQQFNPDLDLEGRVQAAREFHLTCARASRNARAATLVRILTDEINRLHHLMPMVEDHISSATERAAHEAILESIARSDAAAAESQMREHLIESNAAMVAAFYGAASFS</sequence>
<proteinExistence type="predicted"/>
<feature type="compositionally biased region" description="Polar residues" evidence="4">
    <location>
        <begin position="1"/>
        <end position="13"/>
    </location>
</feature>
<dbReference type="GO" id="GO:0003700">
    <property type="term" value="F:DNA-binding transcription factor activity"/>
    <property type="evidence" value="ECO:0007669"/>
    <property type="project" value="InterPro"/>
</dbReference>
<dbReference type="PATRIC" id="fig|1276920.7.peg.3186"/>
<dbReference type="PANTHER" id="PTHR43537">
    <property type="entry name" value="TRANSCRIPTIONAL REGULATOR, GNTR FAMILY"/>
    <property type="match status" value="1"/>
</dbReference>
<evidence type="ECO:0000256" key="1">
    <source>
        <dbReference type="ARBA" id="ARBA00023015"/>
    </source>
</evidence>
<feature type="region of interest" description="Disordered" evidence="4">
    <location>
        <begin position="1"/>
        <end position="20"/>
    </location>
</feature>
<dbReference type="PRINTS" id="PR00035">
    <property type="entry name" value="HTHGNTR"/>
</dbReference>
<dbReference type="SUPFAM" id="SSF48008">
    <property type="entry name" value="GntR ligand-binding domain-like"/>
    <property type="match status" value="1"/>
</dbReference>
<dbReference type="InterPro" id="IPR036390">
    <property type="entry name" value="WH_DNA-bd_sf"/>
</dbReference>
<dbReference type="InterPro" id="IPR008920">
    <property type="entry name" value="TF_FadR/GntR_C"/>
</dbReference>
<dbReference type="eggNOG" id="COG1802">
    <property type="taxonomic scope" value="Bacteria"/>
</dbReference>
<dbReference type="AlphaFoldDB" id="M7MM37"/>
<feature type="domain" description="HTH gntR-type" evidence="5">
    <location>
        <begin position="20"/>
        <end position="87"/>
    </location>
</feature>
<dbReference type="SMART" id="SM00345">
    <property type="entry name" value="HTH_GNTR"/>
    <property type="match status" value="1"/>
</dbReference>
<dbReference type="InterPro" id="IPR011711">
    <property type="entry name" value="GntR_C"/>
</dbReference>
<dbReference type="Gene3D" id="1.20.120.530">
    <property type="entry name" value="GntR ligand-binding domain-like"/>
    <property type="match status" value="1"/>
</dbReference>